<proteinExistence type="predicted"/>
<dbReference type="RefSeq" id="WP_098178147.1">
    <property type="nucleotide sequence ID" value="NZ_CP050509.1"/>
</dbReference>
<dbReference type="EMBL" id="NUEQ01000134">
    <property type="protein sequence ID" value="PEJ24240.1"/>
    <property type="molecule type" value="Genomic_DNA"/>
</dbReference>
<name>A0AAX0RW75_9BACI</name>
<dbReference type="AlphaFoldDB" id="A0AAX0RW75"/>
<organism evidence="2 3">
    <name type="scientific">Peribacillus butanolivorans</name>
    <dbReference type="NCBI Taxonomy" id="421767"/>
    <lineage>
        <taxon>Bacteria</taxon>
        <taxon>Bacillati</taxon>
        <taxon>Bacillota</taxon>
        <taxon>Bacilli</taxon>
        <taxon>Bacillales</taxon>
        <taxon>Bacillaceae</taxon>
        <taxon>Peribacillus</taxon>
    </lineage>
</organism>
<dbReference type="InterPro" id="IPR051532">
    <property type="entry name" value="Ester_Hydrolysis_Enzymes"/>
</dbReference>
<dbReference type="SUPFAM" id="SSF52266">
    <property type="entry name" value="SGNH hydrolase"/>
    <property type="match status" value="1"/>
</dbReference>
<reference evidence="2 3" key="1">
    <citation type="submission" date="2017-09" db="EMBL/GenBank/DDBJ databases">
        <title>Large-scale bioinformatics analysis of Bacillus genomes uncovers conserved roles of natural products in bacterial physiology.</title>
        <authorList>
            <consortium name="Agbiome Team Llc"/>
            <person name="Bleich R.M."/>
            <person name="Kirk G.J."/>
            <person name="Santa Maria K.C."/>
            <person name="Allen S.E."/>
            <person name="Farag S."/>
            <person name="Shank E.A."/>
            <person name="Bowers A."/>
        </authorList>
    </citation>
    <scope>NUCLEOTIDE SEQUENCE [LARGE SCALE GENOMIC DNA]</scope>
    <source>
        <strain evidence="2 3">AFS003229</strain>
    </source>
</reference>
<comment type="caution">
    <text evidence="2">The sequence shown here is derived from an EMBL/GenBank/DDBJ whole genome shotgun (WGS) entry which is preliminary data.</text>
</comment>
<evidence type="ECO:0000313" key="2">
    <source>
        <dbReference type="EMBL" id="PEJ24240.1"/>
    </source>
</evidence>
<dbReference type="InterPro" id="IPR036514">
    <property type="entry name" value="SGNH_hydro_sf"/>
</dbReference>
<protein>
    <recommendedName>
        <fullName evidence="1">SGNH hydrolase-type esterase domain-containing protein</fullName>
    </recommendedName>
</protein>
<evidence type="ECO:0000313" key="3">
    <source>
        <dbReference type="Proteomes" id="UP000220106"/>
    </source>
</evidence>
<dbReference type="PANTHER" id="PTHR30383:SF27">
    <property type="entry name" value="SPORE GERMINATION LIPASE LIPC"/>
    <property type="match status" value="1"/>
</dbReference>
<dbReference type="PANTHER" id="PTHR30383">
    <property type="entry name" value="THIOESTERASE 1/PROTEASE 1/LYSOPHOSPHOLIPASE L1"/>
    <property type="match status" value="1"/>
</dbReference>
<dbReference type="Proteomes" id="UP000220106">
    <property type="component" value="Unassembled WGS sequence"/>
</dbReference>
<feature type="domain" description="SGNH hydrolase-type esterase" evidence="1">
    <location>
        <begin position="31"/>
        <end position="218"/>
    </location>
</feature>
<dbReference type="Gene3D" id="3.40.50.1110">
    <property type="entry name" value="SGNH hydrolase"/>
    <property type="match status" value="1"/>
</dbReference>
<evidence type="ECO:0000259" key="1">
    <source>
        <dbReference type="Pfam" id="PF13472"/>
    </source>
</evidence>
<dbReference type="InterPro" id="IPR013830">
    <property type="entry name" value="SGNH_hydro"/>
</dbReference>
<dbReference type="Pfam" id="PF13472">
    <property type="entry name" value="Lipase_GDSL_2"/>
    <property type="match status" value="1"/>
</dbReference>
<dbReference type="GO" id="GO:0004622">
    <property type="term" value="F:phosphatidylcholine lysophospholipase activity"/>
    <property type="evidence" value="ECO:0007669"/>
    <property type="project" value="TreeGrafter"/>
</dbReference>
<sequence>MNKIVGLFVIVLVICFAAYKFQASESVDVMAFGDSLTYGKGDKDGEGYVEGLEDELNNPDSEKKVRFWNYGIKGQETDGVIDQLENNQINTKLDKADTFIVYIGTNDLINSNGGNLKKISDQKINDGKREYIDHLYKILSTLLKKNKKADILVVGLYNPKKDDQRLEKHVHDYNQSVNEVVEEDKRMIFIPTNDLFENKKKKEYFSDKIHPNEKGYQLITNRILESYDFKKFNKSSQKEYFCTHGLLYINRTLFH</sequence>
<accession>A0AAX0RW75</accession>
<gene>
    <name evidence="2" type="ORF">CN689_27525</name>
</gene>